<accession>A0A9P7Y525</accession>
<evidence type="ECO:0000313" key="3">
    <source>
        <dbReference type="Proteomes" id="UP000824998"/>
    </source>
</evidence>
<name>A0A9P7Y525_9HELO</name>
<feature type="region of interest" description="Disordered" evidence="1">
    <location>
        <begin position="248"/>
        <end position="267"/>
    </location>
</feature>
<gene>
    <name evidence="2" type="ORF">BJ875DRAFT_530189</name>
</gene>
<dbReference type="AlphaFoldDB" id="A0A9P7Y525"/>
<evidence type="ECO:0000313" key="2">
    <source>
        <dbReference type="EMBL" id="KAG9227993.1"/>
    </source>
</evidence>
<proteinExistence type="predicted"/>
<reference evidence="2" key="1">
    <citation type="journal article" date="2021" name="IMA Fungus">
        <title>Genomic characterization of three marine fungi, including Emericellopsis atlantica sp. nov. with signatures of a generalist lifestyle and marine biomass degradation.</title>
        <authorList>
            <person name="Hagestad O.C."/>
            <person name="Hou L."/>
            <person name="Andersen J.H."/>
            <person name="Hansen E.H."/>
            <person name="Altermark B."/>
            <person name="Li C."/>
            <person name="Kuhnert E."/>
            <person name="Cox R.J."/>
            <person name="Crous P.W."/>
            <person name="Spatafora J.W."/>
            <person name="Lail K."/>
            <person name="Amirebrahimi M."/>
            <person name="Lipzen A."/>
            <person name="Pangilinan J."/>
            <person name="Andreopoulos W."/>
            <person name="Hayes R.D."/>
            <person name="Ng V."/>
            <person name="Grigoriev I.V."/>
            <person name="Jackson S.A."/>
            <person name="Sutton T.D.S."/>
            <person name="Dobson A.D.W."/>
            <person name="Rama T."/>
        </authorList>
    </citation>
    <scope>NUCLEOTIDE SEQUENCE</scope>
    <source>
        <strain evidence="2">TRa018bII</strain>
    </source>
</reference>
<dbReference type="EMBL" id="MU252245">
    <property type="protein sequence ID" value="KAG9227993.1"/>
    <property type="molecule type" value="Genomic_DNA"/>
</dbReference>
<organism evidence="2 3">
    <name type="scientific">Amylocarpus encephaloides</name>
    <dbReference type="NCBI Taxonomy" id="45428"/>
    <lineage>
        <taxon>Eukaryota</taxon>
        <taxon>Fungi</taxon>
        <taxon>Dikarya</taxon>
        <taxon>Ascomycota</taxon>
        <taxon>Pezizomycotina</taxon>
        <taxon>Leotiomycetes</taxon>
        <taxon>Helotiales</taxon>
        <taxon>Helotiales incertae sedis</taxon>
        <taxon>Amylocarpus</taxon>
    </lineage>
</organism>
<dbReference type="Proteomes" id="UP000824998">
    <property type="component" value="Unassembled WGS sequence"/>
</dbReference>
<sequence length="267" mass="29561">MLALIVKGVHLYNAGSHLTVGAEITARRIAHQEFSSKVNESLHGTNYSEDIREGEIIACLKKLMVERKHVIGDFGLVERSRSRRLTRAIKNAWNSNRKGNFTGSINEWENGRKEEVGDELRKEKGLPTVQEEHDAKKKAVAAGGNTEAEKVLQAEHNAEMAFQRRNQPQHFTSRLDAYHDPTFQVDLPPKNGFTGRNSHLTSDHASSYDAAFGYGQVCAPAPGGTADHGTSYELQVEYDPATTMCHFSTSRSPEPVAAADEMEEGEI</sequence>
<dbReference type="OrthoDB" id="3438628at2759"/>
<keyword evidence="3" id="KW-1185">Reference proteome</keyword>
<comment type="caution">
    <text evidence="2">The sequence shown here is derived from an EMBL/GenBank/DDBJ whole genome shotgun (WGS) entry which is preliminary data.</text>
</comment>
<evidence type="ECO:0000256" key="1">
    <source>
        <dbReference type="SAM" id="MobiDB-lite"/>
    </source>
</evidence>
<protein>
    <submittedName>
        <fullName evidence="2">Uncharacterized protein</fullName>
    </submittedName>
</protein>